<name>A0AAV5CVZ4_ELECO</name>
<reference evidence="2" key="1">
    <citation type="journal article" date="2018" name="DNA Res.">
        <title>Multiple hybrid de novo genome assembly of finger millet, an orphan allotetraploid crop.</title>
        <authorList>
            <person name="Hatakeyama M."/>
            <person name="Aluri S."/>
            <person name="Balachadran M.T."/>
            <person name="Sivarajan S.R."/>
            <person name="Patrignani A."/>
            <person name="Gruter S."/>
            <person name="Poveda L."/>
            <person name="Shimizu-Inatsugi R."/>
            <person name="Baeten J."/>
            <person name="Francoijs K.J."/>
            <person name="Nataraja K.N."/>
            <person name="Reddy Y.A.N."/>
            <person name="Phadnis S."/>
            <person name="Ravikumar R.L."/>
            <person name="Schlapbach R."/>
            <person name="Sreeman S.M."/>
            <person name="Shimizu K.K."/>
        </authorList>
    </citation>
    <scope>NUCLEOTIDE SEQUENCE</scope>
</reference>
<proteinExistence type="predicted"/>
<feature type="compositionally biased region" description="Pro residues" evidence="1">
    <location>
        <begin position="33"/>
        <end position="43"/>
    </location>
</feature>
<dbReference type="Proteomes" id="UP001054889">
    <property type="component" value="Unassembled WGS sequence"/>
</dbReference>
<evidence type="ECO:0000313" key="2">
    <source>
        <dbReference type="EMBL" id="GJN02758.1"/>
    </source>
</evidence>
<gene>
    <name evidence="2" type="primary">ga20140</name>
    <name evidence="2" type="ORF">PR202_ga20140</name>
</gene>
<feature type="compositionally biased region" description="Basic and acidic residues" evidence="1">
    <location>
        <begin position="52"/>
        <end position="66"/>
    </location>
</feature>
<dbReference type="EMBL" id="BQKI01000009">
    <property type="protein sequence ID" value="GJN02758.1"/>
    <property type="molecule type" value="Genomic_DNA"/>
</dbReference>
<evidence type="ECO:0000313" key="3">
    <source>
        <dbReference type="Proteomes" id="UP001054889"/>
    </source>
</evidence>
<feature type="region of interest" description="Disordered" evidence="1">
    <location>
        <begin position="22"/>
        <end position="66"/>
    </location>
</feature>
<sequence>MAMDATALAQATSSRFILLSSLQGTGGTSMDEAPPPVPDPAPKTPSAGTDTAGRDLASRAMAETER</sequence>
<accession>A0AAV5CVZ4</accession>
<keyword evidence="3" id="KW-1185">Reference proteome</keyword>
<protein>
    <submittedName>
        <fullName evidence="2">Uncharacterized protein</fullName>
    </submittedName>
</protein>
<comment type="caution">
    <text evidence="2">The sequence shown here is derived from an EMBL/GenBank/DDBJ whole genome shotgun (WGS) entry which is preliminary data.</text>
</comment>
<organism evidence="2 3">
    <name type="scientific">Eleusine coracana subsp. coracana</name>
    <dbReference type="NCBI Taxonomy" id="191504"/>
    <lineage>
        <taxon>Eukaryota</taxon>
        <taxon>Viridiplantae</taxon>
        <taxon>Streptophyta</taxon>
        <taxon>Embryophyta</taxon>
        <taxon>Tracheophyta</taxon>
        <taxon>Spermatophyta</taxon>
        <taxon>Magnoliopsida</taxon>
        <taxon>Liliopsida</taxon>
        <taxon>Poales</taxon>
        <taxon>Poaceae</taxon>
        <taxon>PACMAD clade</taxon>
        <taxon>Chloridoideae</taxon>
        <taxon>Cynodonteae</taxon>
        <taxon>Eleusininae</taxon>
        <taxon>Eleusine</taxon>
    </lineage>
</organism>
<evidence type="ECO:0000256" key="1">
    <source>
        <dbReference type="SAM" id="MobiDB-lite"/>
    </source>
</evidence>
<reference evidence="2" key="2">
    <citation type="submission" date="2021-12" db="EMBL/GenBank/DDBJ databases">
        <title>Resequencing data analysis of finger millet.</title>
        <authorList>
            <person name="Hatakeyama M."/>
            <person name="Aluri S."/>
            <person name="Balachadran M.T."/>
            <person name="Sivarajan S.R."/>
            <person name="Poveda L."/>
            <person name="Shimizu-Inatsugi R."/>
            <person name="Schlapbach R."/>
            <person name="Sreeman S.M."/>
            <person name="Shimizu K.K."/>
        </authorList>
    </citation>
    <scope>NUCLEOTIDE SEQUENCE</scope>
</reference>
<dbReference type="AlphaFoldDB" id="A0AAV5CVZ4"/>